<dbReference type="STRING" id="1314782.A0A165QCB2"/>
<evidence type="ECO:0000313" key="2">
    <source>
        <dbReference type="Proteomes" id="UP000076761"/>
    </source>
</evidence>
<dbReference type="EMBL" id="KV425598">
    <property type="protein sequence ID" value="KZT22220.1"/>
    <property type="molecule type" value="Genomic_DNA"/>
</dbReference>
<sequence>MNKFQPARSRIFEDFRLETLERMSRLRQTRSILRQDSLQGVLREIQDLLGIQIISSDSLTVKEMCHSYAKQSGTCLRKSQPPGARVYENAIWTDQLNNTANTEAHYQTTGPEIWEQTEGSATTEAIGPRVVSPTIFKSIAMVYEMLDAEGLYLGASSALNVIAAVECSAVAMILCDGAYRYQSRLFSKKWL</sequence>
<dbReference type="InterPro" id="IPR036052">
    <property type="entry name" value="TrpB-like_PALP_sf"/>
</dbReference>
<name>A0A165QCB2_9AGAM</name>
<dbReference type="InParanoid" id="A0A165QCB2"/>
<protein>
    <submittedName>
        <fullName evidence="1">Uncharacterized protein</fullName>
    </submittedName>
</protein>
<accession>A0A165QCB2</accession>
<gene>
    <name evidence="1" type="ORF">NEOLEDRAFT_1150200</name>
</gene>
<dbReference type="InterPro" id="IPR050214">
    <property type="entry name" value="Cys_Synth/Cystath_Beta-Synth"/>
</dbReference>
<dbReference type="Gene3D" id="3.40.50.1100">
    <property type="match status" value="3"/>
</dbReference>
<dbReference type="PANTHER" id="PTHR10314">
    <property type="entry name" value="CYSTATHIONINE BETA-SYNTHASE"/>
    <property type="match status" value="1"/>
</dbReference>
<reference evidence="1 2" key="1">
    <citation type="journal article" date="2016" name="Mol. Biol. Evol.">
        <title>Comparative Genomics of Early-Diverging Mushroom-Forming Fungi Provides Insights into the Origins of Lignocellulose Decay Capabilities.</title>
        <authorList>
            <person name="Nagy L.G."/>
            <person name="Riley R."/>
            <person name="Tritt A."/>
            <person name="Adam C."/>
            <person name="Daum C."/>
            <person name="Floudas D."/>
            <person name="Sun H."/>
            <person name="Yadav J.S."/>
            <person name="Pangilinan J."/>
            <person name="Larsson K.H."/>
            <person name="Matsuura K."/>
            <person name="Barry K."/>
            <person name="Labutti K."/>
            <person name="Kuo R."/>
            <person name="Ohm R.A."/>
            <person name="Bhattacharya S.S."/>
            <person name="Shirouzu T."/>
            <person name="Yoshinaga Y."/>
            <person name="Martin F.M."/>
            <person name="Grigoriev I.V."/>
            <person name="Hibbett D.S."/>
        </authorList>
    </citation>
    <scope>NUCLEOTIDE SEQUENCE [LARGE SCALE GENOMIC DNA]</scope>
    <source>
        <strain evidence="1 2">HHB14362 ss-1</strain>
    </source>
</reference>
<dbReference type="SUPFAM" id="SSF53686">
    <property type="entry name" value="Tryptophan synthase beta subunit-like PLP-dependent enzymes"/>
    <property type="match status" value="1"/>
</dbReference>
<dbReference type="OrthoDB" id="10259545at2759"/>
<organism evidence="1 2">
    <name type="scientific">Neolentinus lepideus HHB14362 ss-1</name>
    <dbReference type="NCBI Taxonomy" id="1314782"/>
    <lineage>
        <taxon>Eukaryota</taxon>
        <taxon>Fungi</taxon>
        <taxon>Dikarya</taxon>
        <taxon>Basidiomycota</taxon>
        <taxon>Agaricomycotina</taxon>
        <taxon>Agaricomycetes</taxon>
        <taxon>Gloeophyllales</taxon>
        <taxon>Gloeophyllaceae</taxon>
        <taxon>Neolentinus</taxon>
    </lineage>
</organism>
<keyword evidence="2" id="KW-1185">Reference proteome</keyword>
<proteinExistence type="predicted"/>
<dbReference type="AlphaFoldDB" id="A0A165QCB2"/>
<evidence type="ECO:0000313" key="1">
    <source>
        <dbReference type="EMBL" id="KZT22220.1"/>
    </source>
</evidence>
<dbReference type="Proteomes" id="UP000076761">
    <property type="component" value="Unassembled WGS sequence"/>
</dbReference>